<dbReference type="InterPro" id="IPR011047">
    <property type="entry name" value="Quinoprotein_ADH-like_sf"/>
</dbReference>
<evidence type="ECO:0000256" key="1">
    <source>
        <dbReference type="ARBA" id="ARBA00022729"/>
    </source>
</evidence>
<dbReference type="InterPro" id="IPR018391">
    <property type="entry name" value="PQQ_b-propeller_rpt"/>
</dbReference>
<comment type="subunit">
    <text evidence="4">Part of the Bam complex.</text>
</comment>
<evidence type="ECO:0000313" key="8">
    <source>
        <dbReference type="Proteomes" id="UP000009232"/>
    </source>
</evidence>
<dbReference type="InterPro" id="IPR002372">
    <property type="entry name" value="PQQ_rpt_dom"/>
</dbReference>
<dbReference type="HOGENOM" id="CLU_027480_0_1_6"/>
<accession>F6D9X8</accession>
<comment type="similarity">
    <text evidence="4">Belongs to the BamB family.</text>
</comment>
<dbReference type="Gene3D" id="2.130.10.10">
    <property type="entry name" value="YVTN repeat-like/Quinoprotein amine dehydrogenase"/>
    <property type="match status" value="1"/>
</dbReference>
<dbReference type="Proteomes" id="UP000009232">
    <property type="component" value="Chromosome"/>
</dbReference>
<evidence type="ECO:0000256" key="5">
    <source>
        <dbReference type="SAM" id="SignalP"/>
    </source>
</evidence>
<dbReference type="AlphaFoldDB" id="F6D9X8"/>
<dbReference type="eggNOG" id="COG1520">
    <property type="taxonomic scope" value="Bacteria"/>
</dbReference>
<dbReference type="PROSITE" id="PS51257">
    <property type="entry name" value="PROKAR_LIPOPROTEIN"/>
    <property type="match status" value="1"/>
</dbReference>
<keyword evidence="8" id="KW-1185">Reference proteome</keyword>
<dbReference type="Pfam" id="PF13360">
    <property type="entry name" value="PQQ_2"/>
    <property type="match status" value="1"/>
</dbReference>
<dbReference type="InterPro" id="IPR017687">
    <property type="entry name" value="BamB"/>
</dbReference>
<dbReference type="NCBIfam" id="TIGR03300">
    <property type="entry name" value="assembly_YfgL"/>
    <property type="match status" value="1"/>
</dbReference>
<comment type="subcellular location">
    <subcellularLocation>
        <location evidence="4">Cell outer membrane</location>
        <topology evidence="4">Lipid-anchor</topology>
    </subcellularLocation>
</comment>
<dbReference type="HAMAP" id="MF_00923">
    <property type="entry name" value="OM_assembly_BamB"/>
    <property type="match status" value="1"/>
</dbReference>
<dbReference type="EMBL" id="CP002776">
    <property type="protein sequence ID" value="AEG31015.1"/>
    <property type="molecule type" value="Genomic_DNA"/>
</dbReference>
<dbReference type="GO" id="GO:0009279">
    <property type="term" value="C:cell outer membrane"/>
    <property type="evidence" value="ECO:0007669"/>
    <property type="project" value="UniProtKB-SubCell"/>
</dbReference>
<feature type="domain" description="Pyrrolo-quinoline quinone repeat" evidence="6">
    <location>
        <begin position="87"/>
        <end position="311"/>
    </location>
</feature>
<evidence type="ECO:0000313" key="7">
    <source>
        <dbReference type="EMBL" id="AEG31015.1"/>
    </source>
</evidence>
<keyword evidence="3 4" id="KW-0998">Cell outer membrane</keyword>
<dbReference type="PANTHER" id="PTHR34512">
    <property type="entry name" value="CELL SURFACE PROTEIN"/>
    <property type="match status" value="1"/>
</dbReference>
<evidence type="ECO:0000256" key="2">
    <source>
        <dbReference type="ARBA" id="ARBA00023136"/>
    </source>
</evidence>
<gene>
    <name evidence="4" type="primary">bamB</name>
    <name evidence="7" type="ordered locus">Thicy_0239</name>
</gene>
<keyword evidence="2 4" id="KW-0472">Membrane</keyword>
<dbReference type="SMART" id="SM00564">
    <property type="entry name" value="PQQ"/>
    <property type="match status" value="7"/>
</dbReference>
<organism evidence="7 8">
    <name type="scientific">Thiomicrospira cyclica (strain DSM 14477 / JCM 11371 / ALM1)</name>
    <name type="common">Thioalkalimicrobium cyclicum</name>
    <dbReference type="NCBI Taxonomy" id="717773"/>
    <lineage>
        <taxon>Bacteria</taxon>
        <taxon>Pseudomonadati</taxon>
        <taxon>Pseudomonadota</taxon>
        <taxon>Gammaproteobacteria</taxon>
        <taxon>Thiotrichales</taxon>
        <taxon>Piscirickettsiaceae</taxon>
        <taxon>Thiomicrospira</taxon>
    </lineage>
</organism>
<evidence type="ECO:0000259" key="6">
    <source>
        <dbReference type="Pfam" id="PF13360"/>
    </source>
</evidence>
<feature type="signal peptide" evidence="5">
    <location>
        <begin position="1"/>
        <end position="20"/>
    </location>
</feature>
<proteinExistence type="inferred from homology"/>
<evidence type="ECO:0000256" key="4">
    <source>
        <dbReference type="HAMAP-Rule" id="MF_00923"/>
    </source>
</evidence>
<feature type="chain" id="PRO_5009012224" description="Outer membrane protein assembly factor BamB" evidence="5">
    <location>
        <begin position="21"/>
        <end position="408"/>
    </location>
</feature>
<sequence length="408" mass="44410">MKKLKRIGLVALLGTLVACSSTPTTLPEPSPLVPGIPSAPVTLDWRLNLDLVSQADGRGLAINLDGERAYVAASSGLLTALVVSNQSRYSDQVLWQARFEAPLISGPAHDSSGLYLGTAKGDLLHIHAETGRIIWQARVNSEIVATPVLTNDRVIVRTNDGRVIAINKLTGETIWVASAQMPNLFLRGGAPVLVEGNQVFIGRENGFVEALSLQNGETIWQARLAIPSGRTDLERMVDIQAQLIYDQGRLFALAYNGRLAAINAQTGNFIWTRPLSGAKDFSLHNNQLIIASDDQIVRAIDASSGTEIWNQSGLVGRLPGHVNEVAIGDEAAMLIVDGFGYLHWLSPLDGRLLARYDHIDHLQRGRQILATAIDGERYFILDRNGQLVSYLLDTGNFPMLNEQADTNE</sequence>
<comment type="function">
    <text evidence="4">Part of the outer membrane protein assembly complex, which is involved in assembly and insertion of beta-barrel proteins into the outer membrane.</text>
</comment>
<dbReference type="SUPFAM" id="SSF50998">
    <property type="entry name" value="Quinoprotein alcohol dehydrogenase-like"/>
    <property type="match status" value="1"/>
</dbReference>
<dbReference type="KEGG" id="tcy:Thicy_0239"/>
<evidence type="ECO:0000256" key="3">
    <source>
        <dbReference type="ARBA" id="ARBA00023237"/>
    </source>
</evidence>
<dbReference type="STRING" id="717773.Thicy_0239"/>
<keyword evidence="4 7" id="KW-0449">Lipoprotein</keyword>
<protein>
    <recommendedName>
        <fullName evidence="4">Outer membrane protein assembly factor BamB</fullName>
    </recommendedName>
</protein>
<keyword evidence="1 4" id="KW-0732">Signal</keyword>
<reference evidence="7 8" key="1">
    <citation type="submission" date="2011-05" db="EMBL/GenBank/DDBJ databases">
        <title>Complete sequence of Thioalkalimicrobium cyclicum ALM1.</title>
        <authorList>
            <consortium name="US DOE Joint Genome Institute"/>
            <person name="Lucas S."/>
            <person name="Han J."/>
            <person name="Lapidus A."/>
            <person name="Cheng J.-F."/>
            <person name="Goodwin L."/>
            <person name="Pitluck S."/>
            <person name="Peters L."/>
            <person name="Mikhailova N."/>
            <person name="Davenport K."/>
            <person name="Han C."/>
            <person name="Tapia R."/>
            <person name="Land M."/>
            <person name="Hauser L."/>
            <person name="Kyrpides N."/>
            <person name="Ivanova N."/>
            <person name="Pagani I."/>
            <person name="Kappler U."/>
            <person name="Woyke T."/>
        </authorList>
    </citation>
    <scope>NUCLEOTIDE SEQUENCE [LARGE SCALE GENOMIC DNA]</scope>
    <source>
        <strain evidence="8">DSM 14477 / JCM 11371 / ALM1</strain>
    </source>
</reference>
<dbReference type="GO" id="GO:0051205">
    <property type="term" value="P:protein insertion into membrane"/>
    <property type="evidence" value="ECO:0007669"/>
    <property type="project" value="UniProtKB-UniRule"/>
</dbReference>
<name>F6D9X8_THICA</name>
<dbReference type="PANTHER" id="PTHR34512:SF30">
    <property type="entry name" value="OUTER MEMBRANE PROTEIN ASSEMBLY FACTOR BAMB"/>
    <property type="match status" value="1"/>
</dbReference>
<dbReference type="RefSeq" id="WP_013834798.1">
    <property type="nucleotide sequence ID" value="NC_015581.1"/>
</dbReference>
<dbReference type="GO" id="GO:0043165">
    <property type="term" value="P:Gram-negative-bacterium-type cell outer membrane assembly"/>
    <property type="evidence" value="ECO:0007669"/>
    <property type="project" value="UniProtKB-UniRule"/>
</dbReference>
<keyword evidence="4" id="KW-0564">Palmitate</keyword>
<dbReference type="InterPro" id="IPR015943">
    <property type="entry name" value="WD40/YVTN_repeat-like_dom_sf"/>
</dbReference>